<dbReference type="EMBL" id="AZHD01000002">
    <property type="protein sequence ID" value="OAA67085.1"/>
    <property type="molecule type" value="Genomic_DNA"/>
</dbReference>
<dbReference type="Proteomes" id="UP000076874">
    <property type="component" value="Unassembled WGS sequence"/>
</dbReference>
<feature type="transmembrane region" description="Helical" evidence="2">
    <location>
        <begin position="554"/>
        <end position="574"/>
    </location>
</feature>
<keyword evidence="1" id="KW-0328">Glycosyltransferase</keyword>
<dbReference type="InterPro" id="IPR028098">
    <property type="entry name" value="Glyco_trans_4-like_N"/>
</dbReference>
<keyword evidence="2" id="KW-0812">Transmembrane</keyword>
<evidence type="ECO:0000256" key="1">
    <source>
        <dbReference type="ARBA" id="ARBA00022676"/>
    </source>
</evidence>
<dbReference type="SUPFAM" id="SSF53756">
    <property type="entry name" value="UDP-Glycosyltransferase/glycogen phosphorylase"/>
    <property type="match status" value="1"/>
</dbReference>
<dbReference type="STRING" id="1081102.A0A167Z4Q4"/>
<evidence type="ECO:0000259" key="4">
    <source>
        <dbReference type="Pfam" id="PF13579"/>
    </source>
</evidence>
<dbReference type="PANTHER" id="PTHR45947:SF3">
    <property type="entry name" value="SULFOQUINOVOSYL TRANSFERASE SQD2"/>
    <property type="match status" value="1"/>
</dbReference>
<feature type="domain" description="Glycosyltransferase subfamily 4-like N-terminal" evidence="4">
    <location>
        <begin position="65"/>
        <end position="261"/>
    </location>
</feature>
<accession>A0A167Z4Q4</accession>
<gene>
    <name evidence="5" type="ORF">SPI_01661</name>
</gene>
<dbReference type="CDD" id="cd03814">
    <property type="entry name" value="GT4-like"/>
    <property type="match status" value="1"/>
</dbReference>
<keyword evidence="6" id="KW-1185">Reference proteome</keyword>
<evidence type="ECO:0000259" key="3">
    <source>
        <dbReference type="Pfam" id="PF00534"/>
    </source>
</evidence>
<dbReference type="Gene3D" id="3.40.50.2000">
    <property type="entry name" value="Glycogen Phosphorylase B"/>
    <property type="match status" value="2"/>
</dbReference>
<dbReference type="AlphaFoldDB" id="A0A167Z4Q4"/>
<sequence length="589" mass="62335">MTSEKSAGSYGGTAQAGAAASPVCGAGAEARVAATADAVHDVSVFPDRLRGKRVLLCTESFGPVNGVSRTTLMLVNHLRAHGVNVAVVAPHNHTKVNTFVPAAATTPPESTAAPAPSSPGAMPLNPEVRVHGYPLPFNPELSVVYPVRLSALYARTSNGAPPDLIYLASPASLGFQVMLQVRQQPVAHQVPVLANFQTDLSGYCAILFPPPLSDLAVYLFAQVEGFLFRHPSVQTIFYPSRFVRRYLENNRVAPAKMQLLRRGVNTALFHPARRSEALRRVLAPHGGLLLVCVARIAGEKGFDFLAAVAAALDRRGGPGVPFTLYIVGGNRNPAVEDEVKALFPEDLRRRGTVVFAGFQDGEVLAASYASADVFLHCSVTETFGLVVLESMASGVPVVARDAGGPSDIVDHGASGFLVPPADLDGFVDKVLLLAAEPQLRQRLGARARQQACEATWEKINNTVAWRMLDAIDQRAAAAATAKEAAAAAAAAATATTAAARREDAAQQERTPLLGCPTGMHPDAADAAARRKLAPPSPWQLWTQNLDTSLADARLTAGLGVILGFWGLVGVYLVFIKAALWIKSRVRVGV</sequence>
<dbReference type="Pfam" id="PF00534">
    <property type="entry name" value="Glycos_transf_1"/>
    <property type="match status" value="1"/>
</dbReference>
<organism evidence="5 6">
    <name type="scientific">Niveomyces insectorum RCEF 264</name>
    <dbReference type="NCBI Taxonomy" id="1081102"/>
    <lineage>
        <taxon>Eukaryota</taxon>
        <taxon>Fungi</taxon>
        <taxon>Dikarya</taxon>
        <taxon>Ascomycota</taxon>
        <taxon>Pezizomycotina</taxon>
        <taxon>Sordariomycetes</taxon>
        <taxon>Hypocreomycetidae</taxon>
        <taxon>Hypocreales</taxon>
        <taxon>Cordycipitaceae</taxon>
        <taxon>Niveomyces</taxon>
    </lineage>
</organism>
<dbReference type="InterPro" id="IPR001296">
    <property type="entry name" value="Glyco_trans_1"/>
</dbReference>
<name>A0A167Z4Q4_9HYPO</name>
<keyword evidence="5" id="KW-0808">Transferase</keyword>
<dbReference type="Pfam" id="PF13579">
    <property type="entry name" value="Glyco_trans_4_4"/>
    <property type="match status" value="1"/>
</dbReference>
<evidence type="ECO:0000256" key="2">
    <source>
        <dbReference type="SAM" id="Phobius"/>
    </source>
</evidence>
<evidence type="ECO:0000313" key="6">
    <source>
        <dbReference type="Proteomes" id="UP000076874"/>
    </source>
</evidence>
<evidence type="ECO:0000313" key="5">
    <source>
        <dbReference type="EMBL" id="OAA67085.1"/>
    </source>
</evidence>
<dbReference type="OrthoDB" id="512920at2759"/>
<protein>
    <submittedName>
        <fullName evidence="5">Glycosyl transferase group 1</fullName>
    </submittedName>
</protein>
<dbReference type="PANTHER" id="PTHR45947">
    <property type="entry name" value="SULFOQUINOVOSYL TRANSFERASE SQD2"/>
    <property type="match status" value="1"/>
</dbReference>
<dbReference type="InterPro" id="IPR050194">
    <property type="entry name" value="Glycosyltransferase_grp1"/>
</dbReference>
<reference evidence="5 6" key="1">
    <citation type="journal article" date="2016" name="Genome Biol. Evol.">
        <title>Divergent and convergent evolution of fungal pathogenicity.</title>
        <authorList>
            <person name="Shang Y."/>
            <person name="Xiao G."/>
            <person name="Zheng P."/>
            <person name="Cen K."/>
            <person name="Zhan S."/>
            <person name="Wang C."/>
        </authorList>
    </citation>
    <scope>NUCLEOTIDE SEQUENCE [LARGE SCALE GENOMIC DNA]</scope>
    <source>
        <strain evidence="5 6">RCEF 264</strain>
    </source>
</reference>
<keyword evidence="2" id="KW-0472">Membrane</keyword>
<feature type="domain" description="Glycosyl transferase family 1" evidence="3">
    <location>
        <begin position="282"/>
        <end position="449"/>
    </location>
</feature>
<proteinExistence type="predicted"/>
<keyword evidence="2" id="KW-1133">Transmembrane helix</keyword>
<dbReference type="GO" id="GO:0016757">
    <property type="term" value="F:glycosyltransferase activity"/>
    <property type="evidence" value="ECO:0007669"/>
    <property type="project" value="UniProtKB-KW"/>
</dbReference>
<comment type="caution">
    <text evidence="5">The sequence shown here is derived from an EMBL/GenBank/DDBJ whole genome shotgun (WGS) entry which is preliminary data.</text>
</comment>